<dbReference type="RefSeq" id="XP_067713973.1">
    <property type="nucleotide sequence ID" value="XM_067857872.1"/>
</dbReference>
<accession>A0AAV4LQL5</accession>
<proteinExistence type="predicted"/>
<protein>
    <submittedName>
        <fullName evidence="1">DNA repair protein RecN</fullName>
    </submittedName>
</protein>
<reference evidence="1 2" key="1">
    <citation type="submission" date="2021-06" db="EMBL/GenBank/DDBJ databases">
        <title>Genome sequence of Babesia caballi.</title>
        <authorList>
            <person name="Yamagishi J."/>
            <person name="Kidaka T."/>
            <person name="Ochi A."/>
        </authorList>
    </citation>
    <scope>NUCLEOTIDE SEQUENCE [LARGE SCALE GENOMIC DNA]</scope>
    <source>
        <strain evidence="1">USDA-D6B2</strain>
    </source>
</reference>
<evidence type="ECO:0000313" key="1">
    <source>
        <dbReference type="EMBL" id="GIX61902.1"/>
    </source>
</evidence>
<name>A0AAV4LQL5_BABCB</name>
<comment type="caution">
    <text evidence="1">The sequence shown here is derived from an EMBL/GenBank/DDBJ whole genome shotgun (WGS) entry which is preliminary data.</text>
</comment>
<gene>
    <name evidence="1" type="ORF">BcabD6B2_13370</name>
</gene>
<dbReference type="AlphaFoldDB" id="A0AAV4LQL5"/>
<dbReference type="EMBL" id="BPLF01000001">
    <property type="protein sequence ID" value="GIX61902.1"/>
    <property type="molecule type" value="Genomic_DNA"/>
</dbReference>
<dbReference type="GeneID" id="94193385"/>
<organism evidence="1 2">
    <name type="scientific">Babesia caballi</name>
    <dbReference type="NCBI Taxonomy" id="5871"/>
    <lineage>
        <taxon>Eukaryota</taxon>
        <taxon>Sar</taxon>
        <taxon>Alveolata</taxon>
        <taxon>Apicomplexa</taxon>
        <taxon>Aconoidasida</taxon>
        <taxon>Piroplasmida</taxon>
        <taxon>Babesiidae</taxon>
        <taxon>Babesia</taxon>
    </lineage>
</organism>
<evidence type="ECO:0000313" key="2">
    <source>
        <dbReference type="Proteomes" id="UP001497744"/>
    </source>
</evidence>
<keyword evidence="2" id="KW-1185">Reference proteome</keyword>
<dbReference type="Proteomes" id="UP001497744">
    <property type="component" value="Unassembled WGS sequence"/>
</dbReference>
<sequence length="476" mass="53055">MRLGLNRLFSSSVSPFKEVNGAPLCNCDLTTLPERLLAILPKQCHKGRLQRSDYDLGRMLVHWVDGSCTNDDVSAHVLRNHGAWIAAAQRAQAYSIQLFAPIRVINNAVEDGELKLRGFSSRELATLASVCARQASPDAEAILNRLCDGSLLESVIPDMRNADYALFLSSMARVRKLGRLNIAVLKRDTMRRIPRMGALEIALTCDALSALRHGDKRMMDMALRRFVAVMNRFVSRGGSVTKINCAENCDTKFAQRAAWSSGAVLINDHQSPLTHITLFLRALVRADAVDSYNLGYVATIASYIKSCYENVRDMEASEGQRTLSNSTTMLMSLCCVLAKTEQHQERWQVIHGAVVQILRYLRRRVECSGFSIKERTKICLAVHTLWHTARRSDHDELILEVYAKVVRPADVAFLAEIEGVRHKDAGKPEVKNINNEVNECLAQLCGKDTRGGAAKQIAIPPYVTTVLDKERERGGH</sequence>